<accession>A0AAE1I3A5</accession>
<dbReference type="SUPFAM" id="SSF56112">
    <property type="entry name" value="Protein kinase-like (PK-like)"/>
    <property type="match status" value="1"/>
</dbReference>
<protein>
    <submittedName>
        <fullName evidence="2">EKC/KEOPS complex subunit BUD32</fullName>
    </submittedName>
</protein>
<dbReference type="InterPro" id="IPR015897">
    <property type="entry name" value="CHK_kinase-like"/>
</dbReference>
<gene>
    <name evidence="2" type="ORF">KUF71_011499</name>
</gene>
<dbReference type="SMART" id="SM00587">
    <property type="entry name" value="CHK"/>
    <property type="match status" value="1"/>
</dbReference>
<comment type="caution">
    <text evidence="2">The sequence shown here is derived from an EMBL/GenBank/DDBJ whole genome shotgun (WGS) entry which is preliminary data.</text>
</comment>
<reference evidence="2" key="2">
    <citation type="journal article" date="2023" name="BMC Genomics">
        <title>Pest status, molecular evolution, and epigenetic factors derived from the genome assembly of Frankliniella fusca, a thysanopteran phytovirus vector.</title>
        <authorList>
            <person name="Catto M.A."/>
            <person name="Labadie P.E."/>
            <person name="Jacobson A.L."/>
            <person name="Kennedy G.G."/>
            <person name="Srinivasan R."/>
            <person name="Hunt B.G."/>
        </authorList>
    </citation>
    <scope>NUCLEOTIDE SEQUENCE</scope>
    <source>
        <strain evidence="2">PL_HMW_Pooled</strain>
    </source>
</reference>
<organism evidence="2 3">
    <name type="scientific">Frankliniella fusca</name>
    <dbReference type="NCBI Taxonomy" id="407009"/>
    <lineage>
        <taxon>Eukaryota</taxon>
        <taxon>Metazoa</taxon>
        <taxon>Ecdysozoa</taxon>
        <taxon>Arthropoda</taxon>
        <taxon>Hexapoda</taxon>
        <taxon>Insecta</taxon>
        <taxon>Pterygota</taxon>
        <taxon>Neoptera</taxon>
        <taxon>Paraneoptera</taxon>
        <taxon>Thysanoptera</taxon>
        <taxon>Terebrantia</taxon>
        <taxon>Thripoidea</taxon>
        <taxon>Thripidae</taxon>
        <taxon>Frankliniella</taxon>
    </lineage>
</organism>
<dbReference type="AlphaFoldDB" id="A0AAE1I3A5"/>
<dbReference type="Gene3D" id="3.90.1200.10">
    <property type="match status" value="1"/>
</dbReference>
<reference evidence="2" key="1">
    <citation type="submission" date="2021-07" db="EMBL/GenBank/DDBJ databases">
        <authorList>
            <person name="Catto M.A."/>
            <person name="Jacobson A."/>
            <person name="Kennedy G."/>
            <person name="Labadie P."/>
            <person name="Hunt B.G."/>
            <person name="Srinivasan R."/>
        </authorList>
    </citation>
    <scope>NUCLEOTIDE SEQUENCE</scope>
    <source>
        <strain evidence="2">PL_HMW_Pooled</strain>
        <tissue evidence="2">Head</tissue>
    </source>
</reference>
<dbReference type="PANTHER" id="PTHR11012">
    <property type="entry name" value="PROTEIN KINASE-LIKE DOMAIN-CONTAINING"/>
    <property type="match status" value="1"/>
</dbReference>
<keyword evidence="3" id="KW-1185">Reference proteome</keyword>
<dbReference type="PANTHER" id="PTHR11012:SF8">
    <property type="entry name" value="JUVENILE HORMONE-INDUCIBLE PROTEIN 26"/>
    <property type="match status" value="1"/>
</dbReference>
<sequence length="483" mass="53901">MPDPGAGLAGPSPAVKGCALQALCKGVNNGNTMNNNEKAKEEPTALRMSRLLKEKVVPDMLAAGAFGEGWQVDDVTSAPIGGFGEDHWASTTLATSVTLSRAGETRQVLSTESIPLVSKCMLPSDGFAAFFDINIQAENEVNMYNEVLPFFKRLAASSGVNVDNILPKCYWARSRTEGLLSLTIMEDLRVKGFRLAKERAALDRQHVMLALRAIGRMHAWSYAAKARCREEFLSRVTTQVREANYTEKWRDEMAPMMGRVVYRGIDVLEARLLQDGQQDQQEKLDRLRRMRAAVADAYAVMSGAASAREPAAVLAHGDFCRNNMLFRYDQDGQPAEVCLFDFQTSRYCSPALDLSFFLFLNTSTELRAAHWDALLQEYHSSLRAELDRLLEGHDVHPDFVMPTLQMVRDELKQHGLYGYMIASYFLPQMMTPPEEMLDLEEVKVLAVSDPDTLVAKMLEQGGERVSEALAGVVREYVDRDLIP</sequence>
<feature type="domain" description="CHK kinase-like" evidence="1">
    <location>
        <begin position="183"/>
        <end position="388"/>
    </location>
</feature>
<dbReference type="EMBL" id="JAHWGI010001434">
    <property type="protein sequence ID" value="KAK3932171.1"/>
    <property type="molecule type" value="Genomic_DNA"/>
</dbReference>
<name>A0AAE1I3A5_9NEOP</name>
<proteinExistence type="predicted"/>
<dbReference type="InterPro" id="IPR004119">
    <property type="entry name" value="EcKL"/>
</dbReference>
<evidence type="ECO:0000259" key="1">
    <source>
        <dbReference type="SMART" id="SM00587"/>
    </source>
</evidence>
<dbReference type="Pfam" id="PF02958">
    <property type="entry name" value="EcKL"/>
    <property type="match status" value="1"/>
</dbReference>
<dbReference type="InterPro" id="IPR011009">
    <property type="entry name" value="Kinase-like_dom_sf"/>
</dbReference>
<dbReference type="Proteomes" id="UP001219518">
    <property type="component" value="Unassembled WGS sequence"/>
</dbReference>
<evidence type="ECO:0000313" key="3">
    <source>
        <dbReference type="Proteomes" id="UP001219518"/>
    </source>
</evidence>
<evidence type="ECO:0000313" key="2">
    <source>
        <dbReference type="EMBL" id="KAK3932171.1"/>
    </source>
</evidence>